<evidence type="ECO:0000313" key="1">
    <source>
        <dbReference type="EMBL" id="KAA1116418.1"/>
    </source>
</evidence>
<accession>A0A5B0QT17</accession>
<evidence type="ECO:0000313" key="2">
    <source>
        <dbReference type="Proteomes" id="UP000324748"/>
    </source>
</evidence>
<reference evidence="1 2" key="1">
    <citation type="submission" date="2019-05" db="EMBL/GenBank/DDBJ databases">
        <title>Emergence of the Ug99 lineage of the wheat stem rust pathogen through somatic hybridization.</title>
        <authorList>
            <person name="Li F."/>
            <person name="Upadhyaya N.M."/>
            <person name="Sperschneider J."/>
            <person name="Matny O."/>
            <person name="Nguyen-Phuc H."/>
            <person name="Mago R."/>
            <person name="Raley C."/>
            <person name="Miller M.E."/>
            <person name="Silverstein K.A.T."/>
            <person name="Henningsen E."/>
            <person name="Hirsch C.D."/>
            <person name="Visser B."/>
            <person name="Pretorius Z.A."/>
            <person name="Steffenson B.J."/>
            <person name="Schwessinger B."/>
            <person name="Dodds P.N."/>
            <person name="Figueroa M."/>
        </authorList>
    </citation>
    <scope>NUCLEOTIDE SEQUENCE [LARGE SCALE GENOMIC DNA]</scope>
    <source>
        <strain evidence="1">21-0</strain>
    </source>
</reference>
<dbReference type="OrthoDB" id="10378083at2759"/>
<comment type="caution">
    <text evidence="1">The sequence shown here is derived from an EMBL/GenBank/DDBJ whole genome shotgun (WGS) entry which is preliminary data.</text>
</comment>
<dbReference type="Proteomes" id="UP000324748">
    <property type="component" value="Unassembled WGS sequence"/>
</dbReference>
<proteinExistence type="predicted"/>
<dbReference type="AlphaFoldDB" id="A0A5B0QT17"/>
<sequence>MDDVRPWIIKKIVEGPLKRLETESILDNRTASVLPPEPFCTQKLQFDRFQSPHRWGSQGPVWAEASDRDVVIGYPRLSLPTDHPKVRVRSAD</sequence>
<keyword evidence="2" id="KW-1185">Reference proteome</keyword>
<dbReference type="EMBL" id="VSWC01000003">
    <property type="protein sequence ID" value="KAA1116418.1"/>
    <property type="molecule type" value="Genomic_DNA"/>
</dbReference>
<organism evidence="1 2">
    <name type="scientific">Puccinia graminis f. sp. tritici</name>
    <dbReference type="NCBI Taxonomy" id="56615"/>
    <lineage>
        <taxon>Eukaryota</taxon>
        <taxon>Fungi</taxon>
        <taxon>Dikarya</taxon>
        <taxon>Basidiomycota</taxon>
        <taxon>Pucciniomycotina</taxon>
        <taxon>Pucciniomycetes</taxon>
        <taxon>Pucciniales</taxon>
        <taxon>Pucciniaceae</taxon>
        <taxon>Puccinia</taxon>
    </lineage>
</organism>
<name>A0A5B0QT17_PUCGR</name>
<gene>
    <name evidence="1" type="ORF">PGT21_013389</name>
</gene>
<protein>
    <submittedName>
        <fullName evidence="1">Uncharacterized protein</fullName>
    </submittedName>
</protein>